<dbReference type="AlphaFoldDB" id="B7FG52"/>
<accession>B7FG52</accession>
<proteinExistence type="evidence at transcript level"/>
<evidence type="ECO:0000313" key="1">
    <source>
        <dbReference type="EMBL" id="ACJ83668.1"/>
    </source>
</evidence>
<protein>
    <submittedName>
        <fullName evidence="1">Uncharacterized protein</fullName>
    </submittedName>
</protein>
<sequence>MDISFPVENGESMQVITLHERREIRTTFLIFFHDKANQRLWWPSCCNGADVFV</sequence>
<reference evidence="1" key="1">
    <citation type="submission" date="2008-12" db="EMBL/GenBank/DDBJ databases">
        <title>Medicago truncatula full length cdna cloning project.</title>
        <authorList>
            <person name="Moskal W."/>
            <person name="Chan A."/>
            <person name="Cheung F."/>
            <person name="Xiao Y."/>
            <person name="Town C.D."/>
        </authorList>
    </citation>
    <scope>NUCLEOTIDE SEQUENCE</scope>
</reference>
<organism evidence="1">
    <name type="scientific">Medicago truncatula</name>
    <name type="common">Barrel medic</name>
    <name type="synonym">Medicago tribuloides</name>
    <dbReference type="NCBI Taxonomy" id="3880"/>
    <lineage>
        <taxon>Eukaryota</taxon>
        <taxon>Viridiplantae</taxon>
        <taxon>Streptophyta</taxon>
        <taxon>Embryophyta</taxon>
        <taxon>Tracheophyta</taxon>
        <taxon>Spermatophyta</taxon>
        <taxon>Magnoliopsida</taxon>
        <taxon>eudicotyledons</taxon>
        <taxon>Gunneridae</taxon>
        <taxon>Pentapetalae</taxon>
        <taxon>rosids</taxon>
        <taxon>fabids</taxon>
        <taxon>Fabales</taxon>
        <taxon>Fabaceae</taxon>
        <taxon>Papilionoideae</taxon>
        <taxon>50 kb inversion clade</taxon>
        <taxon>NPAAA clade</taxon>
        <taxon>Hologalegina</taxon>
        <taxon>IRL clade</taxon>
        <taxon>Trifolieae</taxon>
        <taxon>Medicago</taxon>
    </lineage>
</organism>
<dbReference type="EMBL" id="BT051002">
    <property type="protein sequence ID" value="ACJ83668.1"/>
    <property type="molecule type" value="mRNA"/>
</dbReference>
<name>B7FG52_MEDTR</name>